<reference evidence="4" key="1">
    <citation type="journal article" date="2020" name="Sci. Rep.">
        <title>Chromosome-scale genome assembly for the duckweed Spirodela intermedia, integrating cytogenetic maps, PacBio and Oxford Nanopore libraries.</title>
        <authorList>
            <person name="Hoang P.T.N."/>
            <person name="Fiebig A."/>
            <person name="Novak P."/>
            <person name="Macas J."/>
            <person name="Cao H.X."/>
            <person name="Stepanenko A."/>
            <person name="Chen G."/>
            <person name="Borisjuk N."/>
            <person name="Scholz U."/>
            <person name="Schubert I."/>
        </authorList>
    </citation>
    <scope>NUCLEOTIDE SEQUENCE [LARGE SCALE GENOMIC DNA]</scope>
</reference>
<feature type="transmembrane region" description="Helical" evidence="2">
    <location>
        <begin position="78"/>
        <end position="99"/>
    </location>
</feature>
<evidence type="ECO:0000313" key="4">
    <source>
        <dbReference type="Proteomes" id="UP001189122"/>
    </source>
</evidence>
<name>A0ABN7E829_SPIIN</name>
<keyword evidence="2" id="KW-1133">Transmembrane helix</keyword>
<keyword evidence="2" id="KW-0812">Transmembrane</keyword>
<comment type="caution">
    <text evidence="3">The sequence shown here is derived from an EMBL/GenBank/DDBJ whole genome shotgun (WGS) entry which is preliminary data.</text>
</comment>
<dbReference type="EMBL" id="CACRZD030000065">
    <property type="protein sequence ID" value="CAA6674002.1"/>
    <property type="molecule type" value="Genomic_DNA"/>
</dbReference>
<dbReference type="Proteomes" id="UP001189122">
    <property type="component" value="Unassembled WGS sequence"/>
</dbReference>
<evidence type="ECO:0000313" key="3">
    <source>
        <dbReference type="EMBL" id="CAA6674002.1"/>
    </source>
</evidence>
<evidence type="ECO:0000256" key="2">
    <source>
        <dbReference type="SAM" id="Phobius"/>
    </source>
</evidence>
<feature type="compositionally biased region" description="Low complexity" evidence="1">
    <location>
        <begin position="9"/>
        <end position="22"/>
    </location>
</feature>
<organism evidence="3 4">
    <name type="scientific">Spirodela intermedia</name>
    <name type="common">Intermediate duckweed</name>
    <dbReference type="NCBI Taxonomy" id="51605"/>
    <lineage>
        <taxon>Eukaryota</taxon>
        <taxon>Viridiplantae</taxon>
        <taxon>Streptophyta</taxon>
        <taxon>Embryophyta</taxon>
        <taxon>Tracheophyta</taxon>
        <taxon>Spermatophyta</taxon>
        <taxon>Magnoliopsida</taxon>
        <taxon>Liliopsida</taxon>
        <taxon>Araceae</taxon>
        <taxon>Lemnoideae</taxon>
        <taxon>Spirodela</taxon>
    </lineage>
</organism>
<sequence length="100" mass="10819">MTPPASFVSKSSGCIPSGSSQSKQCRRFARVSSTPVTPRFIPGQILRPDEKGMYWKSCPLKWRSLSSKRSGQNTSGSFQNLGSLIIAHTFVITVVLAGIS</sequence>
<feature type="region of interest" description="Disordered" evidence="1">
    <location>
        <begin position="1"/>
        <end position="22"/>
    </location>
</feature>
<evidence type="ECO:0000256" key="1">
    <source>
        <dbReference type="SAM" id="MobiDB-lite"/>
    </source>
</evidence>
<keyword evidence="2" id="KW-0472">Membrane</keyword>
<protein>
    <submittedName>
        <fullName evidence="3">Uncharacterized protein</fullName>
    </submittedName>
</protein>
<keyword evidence="4" id="KW-1185">Reference proteome</keyword>
<proteinExistence type="predicted"/>
<gene>
    <name evidence="3" type="ORF">SI7747_UN020360</name>
</gene>
<accession>A0ABN7E829</accession>